<protein>
    <submittedName>
        <fullName evidence="2">Thioredoxin domain-containing protein</fullName>
    </submittedName>
</protein>
<organism evidence="2 3">
    <name type="scientific">Solirubrobacter ginsenosidimutans</name>
    <dbReference type="NCBI Taxonomy" id="490573"/>
    <lineage>
        <taxon>Bacteria</taxon>
        <taxon>Bacillati</taxon>
        <taxon>Actinomycetota</taxon>
        <taxon>Thermoleophilia</taxon>
        <taxon>Solirubrobacterales</taxon>
        <taxon>Solirubrobacteraceae</taxon>
        <taxon>Solirubrobacter</taxon>
    </lineage>
</organism>
<comment type="caution">
    <text evidence="2">The sequence shown here is derived from an EMBL/GenBank/DDBJ whole genome shotgun (WGS) entry which is preliminary data.</text>
</comment>
<name>A0A9X3S5R6_9ACTN</name>
<sequence length="173" mass="18897">MASHTGHHGALWPPLAPERDHVDGPASAAPTLLVFGAYATPWSRRLGEVLDAARLTTRVAWRHYPDETAHPHAFAFALAAEAAATRGKFWVLTRELLKLRHDDPQDLHDALVRAGLDPEWTLEAMRARTGAERIDADVASARASGVAFAPTLFVNGERYRGELDPAAITGRPR</sequence>
<dbReference type="Pfam" id="PF01323">
    <property type="entry name" value="DSBA"/>
    <property type="match status" value="1"/>
</dbReference>
<dbReference type="Proteomes" id="UP001149140">
    <property type="component" value="Unassembled WGS sequence"/>
</dbReference>
<accession>A0A9X3S5R6</accession>
<dbReference type="InterPro" id="IPR001853">
    <property type="entry name" value="DSBA-like_thioredoxin_dom"/>
</dbReference>
<gene>
    <name evidence="2" type="ORF">OM076_29290</name>
</gene>
<dbReference type="Gene3D" id="3.40.30.10">
    <property type="entry name" value="Glutaredoxin"/>
    <property type="match status" value="1"/>
</dbReference>
<evidence type="ECO:0000313" key="2">
    <source>
        <dbReference type="EMBL" id="MDA0164401.1"/>
    </source>
</evidence>
<reference evidence="2" key="1">
    <citation type="submission" date="2022-10" db="EMBL/GenBank/DDBJ databases">
        <title>The WGS of Solirubrobacter ginsenosidimutans DSM 21036.</title>
        <authorList>
            <person name="Jiang Z."/>
        </authorList>
    </citation>
    <scope>NUCLEOTIDE SEQUENCE</scope>
    <source>
        <strain evidence="2">DSM 21036</strain>
    </source>
</reference>
<dbReference type="AlphaFoldDB" id="A0A9X3S5R6"/>
<dbReference type="SUPFAM" id="SSF52833">
    <property type="entry name" value="Thioredoxin-like"/>
    <property type="match status" value="1"/>
</dbReference>
<dbReference type="EMBL" id="JAPDOD010000033">
    <property type="protein sequence ID" value="MDA0164401.1"/>
    <property type="molecule type" value="Genomic_DNA"/>
</dbReference>
<evidence type="ECO:0000313" key="3">
    <source>
        <dbReference type="Proteomes" id="UP001149140"/>
    </source>
</evidence>
<keyword evidence="3" id="KW-1185">Reference proteome</keyword>
<proteinExistence type="predicted"/>
<evidence type="ECO:0000259" key="1">
    <source>
        <dbReference type="Pfam" id="PF01323"/>
    </source>
</evidence>
<dbReference type="InterPro" id="IPR036249">
    <property type="entry name" value="Thioredoxin-like_sf"/>
</dbReference>
<dbReference type="RefSeq" id="WP_270043656.1">
    <property type="nucleotide sequence ID" value="NZ_JAPDOD010000033.1"/>
</dbReference>
<dbReference type="GO" id="GO:0016491">
    <property type="term" value="F:oxidoreductase activity"/>
    <property type="evidence" value="ECO:0007669"/>
    <property type="project" value="InterPro"/>
</dbReference>
<feature type="domain" description="DSBA-like thioredoxin" evidence="1">
    <location>
        <begin position="67"/>
        <end position="165"/>
    </location>
</feature>